<keyword evidence="2" id="KW-1185">Reference proteome</keyword>
<comment type="caution">
    <text evidence="1">The sequence shown here is derived from an EMBL/GenBank/DDBJ whole genome shotgun (WGS) entry which is preliminary data.</text>
</comment>
<evidence type="ECO:0000313" key="1">
    <source>
        <dbReference type="EMBL" id="RXI09332.1"/>
    </source>
</evidence>
<proteinExistence type="predicted"/>
<accession>A0A498KUA7</accession>
<dbReference type="Proteomes" id="UP000290289">
    <property type="component" value="Chromosome 1"/>
</dbReference>
<name>A0A498KUA7_MALDO</name>
<evidence type="ECO:0000313" key="2">
    <source>
        <dbReference type="Proteomes" id="UP000290289"/>
    </source>
</evidence>
<protein>
    <submittedName>
        <fullName evidence="1">Uncharacterized protein</fullName>
    </submittedName>
</protein>
<gene>
    <name evidence="1" type="ORF">DVH24_033949</name>
</gene>
<dbReference type="EMBL" id="RDQH01000327">
    <property type="protein sequence ID" value="RXI09332.1"/>
    <property type="molecule type" value="Genomic_DNA"/>
</dbReference>
<dbReference type="AlphaFoldDB" id="A0A498KUA7"/>
<sequence>MPSVLPSPSLPPSVLPKSSNPTATIFSSFIRTATSSLFLYPLTLPKEQPHRKLEGFDWKKMCKMF</sequence>
<organism evidence="1 2">
    <name type="scientific">Malus domestica</name>
    <name type="common">Apple</name>
    <name type="synonym">Pyrus malus</name>
    <dbReference type="NCBI Taxonomy" id="3750"/>
    <lineage>
        <taxon>Eukaryota</taxon>
        <taxon>Viridiplantae</taxon>
        <taxon>Streptophyta</taxon>
        <taxon>Embryophyta</taxon>
        <taxon>Tracheophyta</taxon>
        <taxon>Spermatophyta</taxon>
        <taxon>Magnoliopsida</taxon>
        <taxon>eudicotyledons</taxon>
        <taxon>Gunneridae</taxon>
        <taxon>Pentapetalae</taxon>
        <taxon>rosids</taxon>
        <taxon>fabids</taxon>
        <taxon>Rosales</taxon>
        <taxon>Rosaceae</taxon>
        <taxon>Amygdaloideae</taxon>
        <taxon>Maleae</taxon>
        <taxon>Malus</taxon>
    </lineage>
</organism>
<reference evidence="1 2" key="1">
    <citation type="submission" date="2018-10" db="EMBL/GenBank/DDBJ databases">
        <title>A high-quality apple genome assembly.</title>
        <authorList>
            <person name="Hu J."/>
        </authorList>
    </citation>
    <scope>NUCLEOTIDE SEQUENCE [LARGE SCALE GENOMIC DNA]</scope>
    <source>
        <strain evidence="2">cv. HFTH1</strain>
        <tissue evidence="1">Young leaf</tissue>
    </source>
</reference>